<evidence type="ECO:0000259" key="2">
    <source>
        <dbReference type="PROSITE" id="PS51746"/>
    </source>
</evidence>
<dbReference type="InterPro" id="IPR036457">
    <property type="entry name" value="PPM-type-like_dom_sf"/>
</dbReference>
<dbReference type="PANTHER" id="PTHR12320:SF88">
    <property type="entry name" value="PROTEIN PHOSPHATASE"/>
    <property type="match status" value="1"/>
</dbReference>
<dbReference type="Gene3D" id="3.60.40.10">
    <property type="entry name" value="PPM-type phosphatase domain"/>
    <property type="match status" value="1"/>
</dbReference>
<comment type="catalytic activity">
    <reaction evidence="1">
        <text>O-phospho-L-seryl-[protein] + H2O = L-seryl-[protein] + phosphate</text>
        <dbReference type="Rhea" id="RHEA:20629"/>
        <dbReference type="Rhea" id="RHEA-COMP:9863"/>
        <dbReference type="Rhea" id="RHEA-COMP:11604"/>
        <dbReference type="ChEBI" id="CHEBI:15377"/>
        <dbReference type="ChEBI" id="CHEBI:29999"/>
        <dbReference type="ChEBI" id="CHEBI:43474"/>
        <dbReference type="ChEBI" id="CHEBI:83421"/>
        <dbReference type="EC" id="3.1.3.16"/>
    </reaction>
</comment>
<accession>A0AAW1YJ64</accession>
<sequence length="405" mass="43285">MPSAILPKVNSTIHSRFWRVIRQGGTRNSKNLLPYQGKLLSQKPGLARSLPCSTLLVADATRYSFSSLHQGKSMAASSSKPVFGDLYVDDLIASTGNGLDFTKPAGVFFNDRSRSSFLKASLSLRRKESFNSRLISAHVGPWSRNFHTSSMCYAAGAAQDVSLDGNSNDEQLANSTVLSDQPVLGDRTLKLLSGSCGWADVGVNAGLFARELMCHSVKAIQEEPKGNFEPARVLEKAHSCTKAKGSSTACIIGLTDKGLHAINLGDSGFVVVRDGSTIFRSPVQQHGFNFTYQLESGSGADLPSSGQVFLIPVASGDVIIAGTDGLFDNLYNSEVTAVVVHAVRTGLEPQAAAQKIAALARQRALDKNRQTPFSTAAQDAGFRYYGGKLDDVTVVVSYITSSIKV</sequence>
<comment type="catalytic activity">
    <reaction evidence="1">
        <text>O-phospho-L-threonyl-[protein] + H2O = L-threonyl-[protein] + phosphate</text>
        <dbReference type="Rhea" id="RHEA:47004"/>
        <dbReference type="Rhea" id="RHEA-COMP:11060"/>
        <dbReference type="Rhea" id="RHEA-COMP:11605"/>
        <dbReference type="ChEBI" id="CHEBI:15377"/>
        <dbReference type="ChEBI" id="CHEBI:30013"/>
        <dbReference type="ChEBI" id="CHEBI:43474"/>
        <dbReference type="ChEBI" id="CHEBI:61977"/>
        <dbReference type="EC" id="3.1.3.16"/>
    </reaction>
</comment>
<proteinExistence type="inferred from homology"/>
<dbReference type="InterPro" id="IPR001932">
    <property type="entry name" value="PPM-type_phosphatase-like_dom"/>
</dbReference>
<feature type="domain" description="PPM-type phosphatase" evidence="2">
    <location>
        <begin position="174"/>
        <end position="399"/>
    </location>
</feature>
<dbReference type="Pfam" id="PF13672">
    <property type="entry name" value="PP2C_2"/>
    <property type="match status" value="1"/>
</dbReference>
<dbReference type="AlphaFoldDB" id="A0AAW1YJ64"/>
<dbReference type="PROSITE" id="PS51746">
    <property type="entry name" value="PPM_2"/>
    <property type="match status" value="1"/>
</dbReference>
<organism evidence="3 4">
    <name type="scientific">Rubus argutus</name>
    <name type="common">Southern blackberry</name>
    <dbReference type="NCBI Taxonomy" id="59490"/>
    <lineage>
        <taxon>Eukaryota</taxon>
        <taxon>Viridiplantae</taxon>
        <taxon>Streptophyta</taxon>
        <taxon>Embryophyta</taxon>
        <taxon>Tracheophyta</taxon>
        <taxon>Spermatophyta</taxon>
        <taxon>Magnoliopsida</taxon>
        <taxon>eudicotyledons</taxon>
        <taxon>Gunneridae</taxon>
        <taxon>Pentapetalae</taxon>
        <taxon>rosids</taxon>
        <taxon>fabids</taxon>
        <taxon>Rosales</taxon>
        <taxon>Rosaceae</taxon>
        <taxon>Rosoideae</taxon>
        <taxon>Rosoideae incertae sedis</taxon>
        <taxon>Rubus</taxon>
    </lineage>
</organism>
<dbReference type="PANTHER" id="PTHR12320">
    <property type="entry name" value="PROTEIN PHOSPHATASE 2C"/>
    <property type="match status" value="1"/>
</dbReference>
<dbReference type="SUPFAM" id="SSF81606">
    <property type="entry name" value="PP2C-like"/>
    <property type="match status" value="1"/>
</dbReference>
<comment type="caution">
    <text evidence="3">The sequence shown here is derived from an EMBL/GenBank/DDBJ whole genome shotgun (WGS) entry which is preliminary data.</text>
</comment>
<dbReference type="Proteomes" id="UP001457282">
    <property type="component" value="Unassembled WGS sequence"/>
</dbReference>
<comment type="cofactor">
    <cofactor evidence="1">
        <name>Mg(2+)</name>
        <dbReference type="ChEBI" id="CHEBI:18420"/>
    </cofactor>
</comment>
<dbReference type="SMART" id="SM00331">
    <property type="entry name" value="PP2C_SIG"/>
    <property type="match status" value="1"/>
</dbReference>
<gene>
    <name evidence="3" type="ORF">M0R45_004223</name>
</gene>
<dbReference type="SMART" id="SM00332">
    <property type="entry name" value="PP2Cc"/>
    <property type="match status" value="1"/>
</dbReference>
<keyword evidence="4" id="KW-1185">Reference proteome</keyword>
<dbReference type="EMBL" id="JBEDUW010000001">
    <property type="protein sequence ID" value="KAK9948658.1"/>
    <property type="molecule type" value="Genomic_DNA"/>
</dbReference>
<dbReference type="GO" id="GO:0004722">
    <property type="term" value="F:protein serine/threonine phosphatase activity"/>
    <property type="evidence" value="ECO:0007669"/>
    <property type="project" value="UniProtKB-EC"/>
</dbReference>
<keyword evidence="1" id="KW-0464">Manganese</keyword>
<keyword evidence="1" id="KW-0904">Protein phosphatase</keyword>
<evidence type="ECO:0000313" key="3">
    <source>
        <dbReference type="EMBL" id="KAK9948658.1"/>
    </source>
</evidence>
<name>A0AAW1YJ64_RUBAR</name>
<keyword evidence="1" id="KW-0479">Metal-binding</keyword>
<keyword evidence="1" id="KW-0378">Hydrolase</keyword>
<comment type="cofactor">
    <cofactor evidence="1">
        <name>Mn(2+)</name>
        <dbReference type="ChEBI" id="CHEBI:29035"/>
    </cofactor>
</comment>
<dbReference type="InterPro" id="IPR039123">
    <property type="entry name" value="PPTC7"/>
</dbReference>
<comment type="similarity">
    <text evidence="1">Belongs to the PP2C family.</text>
</comment>
<dbReference type="EC" id="3.1.3.16" evidence="1"/>
<protein>
    <recommendedName>
        <fullName evidence="1">Protein phosphatase</fullName>
        <ecNumber evidence="1">3.1.3.16</ecNumber>
    </recommendedName>
</protein>
<reference evidence="3 4" key="1">
    <citation type="journal article" date="2023" name="G3 (Bethesda)">
        <title>A chromosome-length genome assembly and annotation of blackberry (Rubus argutus, cv. 'Hillquist').</title>
        <authorList>
            <person name="Bruna T."/>
            <person name="Aryal R."/>
            <person name="Dudchenko O."/>
            <person name="Sargent D.J."/>
            <person name="Mead D."/>
            <person name="Buti M."/>
            <person name="Cavallini A."/>
            <person name="Hytonen T."/>
            <person name="Andres J."/>
            <person name="Pham M."/>
            <person name="Weisz D."/>
            <person name="Mascagni F."/>
            <person name="Usai G."/>
            <person name="Natali L."/>
            <person name="Bassil N."/>
            <person name="Fernandez G.E."/>
            <person name="Lomsadze A."/>
            <person name="Armour M."/>
            <person name="Olukolu B."/>
            <person name="Poorten T."/>
            <person name="Britton C."/>
            <person name="Davik J."/>
            <person name="Ashrafi H."/>
            <person name="Aiden E.L."/>
            <person name="Borodovsky M."/>
            <person name="Worthington M."/>
        </authorList>
    </citation>
    <scope>NUCLEOTIDE SEQUENCE [LARGE SCALE GENOMIC DNA]</scope>
    <source>
        <strain evidence="3">PI 553951</strain>
    </source>
</reference>
<evidence type="ECO:0000256" key="1">
    <source>
        <dbReference type="RuleBase" id="RU366020"/>
    </source>
</evidence>
<evidence type="ECO:0000313" key="4">
    <source>
        <dbReference type="Proteomes" id="UP001457282"/>
    </source>
</evidence>
<dbReference type="GO" id="GO:0046872">
    <property type="term" value="F:metal ion binding"/>
    <property type="evidence" value="ECO:0007669"/>
    <property type="project" value="UniProtKB-UniRule"/>
</dbReference>
<keyword evidence="1" id="KW-0460">Magnesium</keyword>